<keyword evidence="4" id="KW-0238">DNA-binding</keyword>
<dbReference type="InterPro" id="IPR001005">
    <property type="entry name" value="SANT/Myb"/>
</dbReference>
<evidence type="ECO:0000313" key="10">
    <source>
        <dbReference type="EMBL" id="CAH8343238.1"/>
    </source>
</evidence>
<keyword evidence="2" id="KW-0677">Repeat</keyword>
<dbReference type="SMART" id="SM00717">
    <property type="entry name" value="SANT"/>
    <property type="match status" value="2"/>
</dbReference>
<dbReference type="GO" id="GO:0005634">
    <property type="term" value="C:nucleus"/>
    <property type="evidence" value="ECO:0007669"/>
    <property type="project" value="UniProtKB-SubCell"/>
</dbReference>
<evidence type="ECO:0000256" key="6">
    <source>
        <dbReference type="ARBA" id="ARBA00023242"/>
    </source>
</evidence>
<evidence type="ECO:0000256" key="3">
    <source>
        <dbReference type="ARBA" id="ARBA00023015"/>
    </source>
</evidence>
<evidence type="ECO:0000256" key="2">
    <source>
        <dbReference type="ARBA" id="ARBA00022737"/>
    </source>
</evidence>
<feature type="region of interest" description="Disordered" evidence="7">
    <location>
        <begin position="165"/>
        <end position="192"/>
    </location>
</feature>
<sequence>MGAGWGMVEEGWRKGPWTAEEDRLLIDYVHLHGEGRWNSVARLAGLKRNGKSCRLRWVNYLRPDLKRGQITPHEETIILELHAKWGNRWSTIARSLPGRTDNEIKNYWRTHFKKKTKSPTNNAEKTKNRILKRQQFQQLRQMEMQQEQQLLQFNQIDMKKIMSLLDNDNNNNRGDNNFSSSSSGSSGEGGAFYAPHQIIHSTTGSGYDPNGNGVFPVSIAEANVNEDYTVWDDLWNLDLEGQGSFDGDACVPRKHCFQNVSIPFC</sequence>
<name>A0ABC8JVU4_ERUVS</name>
<reference evidence="10 11" key="1">
    <citation type="submission" date="2022-03" db="EMBL/GenBank/DDBJ databases">
        <authorList>
            <person name="Macdonald S."/>
            <person name="Ahmed S."/>
            <person name="Newling K."/>
        </authorList>
    </citation>
    <scope>NUCLEOTIDE SEQUENCE [LARGE SCALE GENOMIC DNA]</scope>
</reference>
<keyword evidence="5" id="KW-0804">Transcription</keyword>
<dbReference type="FunFam" id="1.10.10.60:FF:000011">
    <property type="entry name" value="Myb transcription factor"/>
    <property type="match status" value="1"/>
</dbReference>
<feature type="domain" description="HTH myb-type" evidence="9">
    <location>
        <begin position="13"/>
        <end position="65"/>
    </location>
</feature>
<feature type="domain" description="Myb-like" evidence="8">
    <location>
        <begin position="62"/>
        <end position="112"/>
    </location>
</feature>
<evidence type="ECO:0000256" key="5">
    <source>
        <dbReference type="ARBA" id="ARBA00023163"/>
    </source>
</evidence>
<dbReference type="GO" id="GO:0003677">
    <property type="term" value="F:DNA binding"/>
    <property type="evidence" value="ECO:0007669"/>
    <property type="project" value="UniProtKB-KW"/>
</dbReference>
<feature type="compositionally biased region" description="Low complexity" evidence="7">
    <location>
        <begin position="166"/>
        <end position="185"/>
    </location>
</feature>
<comment type="caution">
    <text evidence="10">The sequence shown here is derived from an EMBL/GenBank/DDBJ whole genome shotgun (WGS) entry which is preliminary data.</text>
</comment>
<dbReference type="PANTHER" id="PTHR45675:SF88">
    <property type="entry name" value="MYB-LIKE DNA-BINDING DOMAIN PROTEIN"/>
    <property type="match status" value="1"/>
</dbReference>
<dbReference type="AlphaFoldDB" id="A0ABC8JVU4"/>
<evidence type="ECO:0000259" key="9">
    <source>
        <dbReference type="PROSITE" id="PS51294"/>
    </source>
</evidence>
<comment type="subcellular location">
    <subcellularLocation>
        <location evidence="1">Nucleus</location>
    </subcellularLocation>
</comment>
<keyword evidence="6" id="KW-0539">Nucleus</keyword>
<gene>
    <name evidence="10" type="ORF">ERUC_LOCUS16052</name>
</gene>
<evidence type="ECO:0000313" key="11">
    <source>
        <dbReference type="Proteomes" id="UP001642260"/>
    </source>
</evidence>
<dbReference type="SUPFAM" id="SSF46689">
    <property type="entry name" value="Homeodomain-like"/>
    <property type="match status" value="1"/>
</dbReference>
<evidence type="ECO:0000256" key="4">
    <source>
        <dbReference type="ARBA" id="ARBA00023125"/>
    </source>
</evidence>
<dbReference type="InterPro" id="IPR044676">
    <property type="entry name" value="EOBI/EOBII-like_plant"/>
</dbReference>
<evidence type="ECO:0000259" key="8">
    <source>
        <dbReference type="PROSITE" id="PS50090"/>
    </source>
</evidence>
<feature type="domain" description="Myb-like" evidence="8">
    <location>
        <begin position="9"/>
        <end position="61"/>
    </location>
</feature>
<dbReference type="CDD" id="cd00167">
    <property type="entry name" value="SANT"/>
    <property type="match status" value="2"/>
</dbReference>
<dbReference type="PROSITE" id="PS51294">
    <property type="entry name" value="HTH_MYB"/>
    <property type="match status" value="2"/>
</dbReference>
<dbReference type="Proteomes" id="UP001642260">
    <property type="component" value="Unassembled WGS sequence"/>
</dbReference>
<keyword evidence="11" id="KW-1185">Reference proteome</keyword>
<keyword evidence="3" id="KW-0805">Transcription regulation</keyword>
<dbReference type="PANTHER" id="PTHR45675">
    <property type="entry name" value="MYB TRANSCRIPTION FACTOR-RELATED-RELATED"/>
    <property type="match status" value="1"/>
</dbReference>
<protein>
    <submittedName>
        <fullName evidence="10">Uncharacterized protein</fullName>
    </submittedName>
</protein>
<dbReference type="FunFam" id="1.10.10.60:FF:000407">
    <property type="entry name" value="MYB transcription factor"/>
    <property type="match status" value="1"/>
</dbReference>
<dbReference type="EMBL" id="CAKOAT010150709">
    <property type="protein sequence ID" value="CAH8343238.1"/>
    <property type="molecule type" value="Genomic_DNA"/>
</dbReference>
<evidence type="ECO:0000256" key="7">
    <source>
        <dbReference type="SAM" id="MobiDB-lite"/>
    </source>
</evidence>
<accession>A0ABC8JVU4</accession>
<proteinExistence type="predicted"/>
<organism evidence="10 11">
    <name type="scientific">Eruca vesicaria subsp. sativa</name>
    <name type="common">Garden rocket</name>
    <name type="synonym">Eruca sativa</name>
    <dbReference type="NCBI Taxonomy" id="29727"/>
    <lineage>
        <taxon>Eukaryota</taxon>
        <taxon>Viridiplantae</taxon>
        <taxon>Streptophyta</taxon>
        <taxon>Embryophyta</taxon>
        <taxon>Tracheophyta</taxon>
        <taxon>Spermatophyta</taxon>
        <taxon>Magnoliopsida</taxon>
        <taxon>eudicotyledons</taxon>
        <taxon>Gunneridae</taxon>
        <taxon>Pentapetalae</taxon>
        <taxon>rosids</taxon>
        <taxon>malvids</taxon>
        <taxon>Brassicales</taxon>
        <taxon>Brassicaceae</taxon>
        <taxon>Brassiceae</taxon>
        <taxon>Eruca</taxon>
    </lineage>
</organism>
<dbReference type="InterPro" id="IPR017930">
    <property type="entry name" value="Myb_dom"/>
</dbReference>
<feature type="domain" description="HTH myb-type" evidence="9">
    <location>
        <begin position="66"/>
        <end position="116"/>
    </location>
</feature>
<dbReference type="Gene3D" id="1.10.10.60">
    <property type="entry name" value="Homeodomain-like"/>
    <property type="match status" value="2"/>
</dbReference>
<dbReference type="PROSITE" id="PS50090">
    <property type="entry name" value="MYB_LIKE"/>
    <property type="match status" value="2"/>
</dbReference>
<dbReference type="InterPro" id="IPR009057">
    <property type="entry name" value="Homeodomain-like_sf"/>
</dbReference>
<dbReference type="Pfam" id="PF00249">
    <property type="entry name" value="Myb_DNA-binding"/>
    <property type="match status" value="2"/>
</dbReference>
<evidence type="ECO:0000256" key="1">
    <source>
        <dbReference type="ARBA" id="ARBA00004123"/>
    </source>
</evidence>